<dbReference type="EMBL" id="OIVN01001779">
    <property type="protein sequence ID" value="SPC97498.1"/>
    <property type="molecule type" value="Genomic_DNA"/>
</dbReference>
<feature type="domain" description="Reverse transcriptase Ty1/copia-type" evidence="2">
    <location>
        <begin position="135"/>
        <end position="251"/>
    </location>
</feature>
<dbReference type="Pfam" id="PF07727">
    <property type="entry name" value="RVT_2"/>
    <property type="match status" value="2"/>
</dbReference>
<evidence type="ECO:0000313" key="3">
    <source>
        <dbReference type="EMBL" id="SPC97498.1"/>
    </source>
</evidence>
<name>A0A2N9GDK6_FAGSY</name>
<feature type="region of interest" description="Disordered" evidence="1">
    <location>
        <begin position="1"/>
        <end position="48"/>
    </location>
</feature>
<proteinExistence type="predicted"/>
<gene>
    <name evidence="3" type="ORF">FSB_LOCUS25380</name>
</gene>
<evidence type="ECO:0000259" key="2">
    <source>
        <dbReference type="Pfam" id="PF07727"/>
    </source>
</evidence>
<accession>A0A2N9GDK6</accession>
<dbReference type="PANTHER" id="PTHR11439">
    <property type="entry name" value="GAG-POL-RELATED RETROTRANSPOSON"/>
    <property type="match status" value="1"/>
</dbReference>
<feature type="compositionally biased region" description="Low complexity" evidence="1">
    <location>
        <begin position="22"/>
        <end position="37"/>
    </location>
</feature>
<evidence type="ECO:0000256" key="1">
    <source>
        <dbReference type="SAM" id="MobiDB-lite"/>
    </source>
</evidence>
<dbReference type="PANTHER" id="PTHR11439:SF467">
    <property type="entry name" value="INTEGRASE CATALYTIC DOMAIN-CONTAINING PROTEIN"/>
    <property type="match status" value="1"/>
</dbReference>
<sequence>MTRGLPSSIPNEPTSTESPTDPILSSPSAAPNPNISIHAAPSTSHPIITRSKANTSKPKTFIDGTVQYPLPCALLAESDCSLTEPTCCKWVFHIKRHADGAVERFKARLVSKGFHQQPGIDFGETFSPVIKPITAPRAWFSHLTTWLLQFGFISSQSDPSLYILHHSQFTMYFLIYVDDIILTSSNTSAIDELLGLLRVEFAIKDLGGLNFFLGMEVVPTSSGVLLTQQRYIADILAHTKMVDAKPVNTPMAFSTNLSLFDDDPFSNTTLYRSTVGALQYLSIIRPDIAFTMNKLSQCMHKPTHLHWQSIKHLLRYLKQTIHFGLHIRPSSTTVLQAFTDADWAGSRDD</sequence>
<organism evidence="3">
    <name type="scientific">Fagus sylvatica</name>
    <name type="common">Beechnut</name>
    <dbReference type="NCBI Taxonomy" id="28930"/>
    <lineage>
        <taxon>Eukaryota</taxon>
        <taxon>Viridiplantae</taxon>
        <taxon>Streptophyta</taxon>
        <taxon>Embryophyta</taxon>
        <taxon>Tracheophyta</taxon>
        <taxon>Spermatophyta</taxon>
        <taxon>Magnoliopsida</taxon>
        <taxon>eudicotyledons</taxon>
        <taxon>Gunneridae</taxon>
        <taxon>Pentapetalae</taxon>
        <taxon>rosids</taxon>
        <taxon>fabids</taxon>
        <taxon>Fagales</taxon>
        <taxon>Fagaceae</taxon>
        <taxon>Fagus</taxon>
    </lineage>
</organism>
<feature type="compositionally biased region" description="Polar residues" evidence="1">
    <location>
        <begin position="8"/>
        <end position="19"/>
    </location>
</feature>
<protein>
    <recommendedName>
        <fullName evidence="2">Reverse transcriptase Ty1/copia-type domain-containing protein</fullName>
    </recommendedName>
</protein>
<dbReference type="SUPFAM" id="SSF56672">
    <property type="entry name" value="DNA/RNA polymerases"/>
    <property type="match status" value="1"/>
</dbReference>
<feature type="domain" description="Reverse transcriptase Ty1/copia-type" evidence="2">
    <location>
        <begin position="85"/>
        <end position="131"/>
    </location>
</feature>
<reference evidence="3" key="1">
    <citation type="submission" date="2018-02" db="EMBL/GenBank/DDBJ databases">
        <authorList>
            <person name="Cohen D.B."/>
            <person name="Kent A.D."/>
        </authorList>
    </citation>
    <scope>NUCLEOTIDE SEQUENCE</scope>
</reference>
<dbReference type="InterPro" id="IPR043502">
    <property type="entry name" value="DNA/RNA_pol_sf"/>
</dbReference>
<dbReference type="AlphaFoldDB" id="A0A2N9GDK6"/>
<dbReference type="InterPro" id="IPR013103">
    <property type="entry name" value="RVT_2"/>
</dbReference>